<feature type="region of interest" description="Disordered" evidence="1">
    <location>
        <begin position="302"/>
        <end position="340"/>
    </location>
</feature>
<feature type="compositionally biased region" description="Basic and acidic residues" evidence="1">
    <location>
        <begin position="107"/>
        <end position="120"/>
    </location>
</feature>
<gene>
    <name evidence="2" type="ORF">SAPINGB_P001275</name>
</gene>
<protein>
    <submittedName>
        <fullName evidence="2">Uncharacterized protein</fullName>
    </submittedName>
</protein>
<evidence type="ECO:0000256" key="1">
    <source>
        <dbReference type="SAM" id="MobiDB-lite"/>
    </source>
</evidence>
<feature type="compositionally biased region" description="Low complexity" evidence="1">
    <location>
        <begin position="229"/>
        <end position="238"/>
    </location>
</feature>
<name>A0A5E8B4W2_9ASCO</name>
<feature type="region of interest" description="Disordered" evidence="1">
    <location>
        <begin position="521"/>
        <end position="637"/>
    </location>
</feature>
<feature type="compositionally biased region" description="Basic residues" evidence="1">
    <location>
        <begin position="428"/>
        <end position="441"/>
    </location>
</feature>
<dbReference type="RefSeq" id="XP_031851889.1">
    <property type="nucleotide sequence ID" value="XM_031995998.1"/>
</dbReference>
<proteinExistence type="predicted"/>
<feature type="compositionally biased region" description="Gly residues" evidence="1">
    <location>
        <begin position="96"/>
        <end position="106"/>
    </location>
</feature>
<feature type="compositionally biased region" description="Basic residues" evidence="1">
    <location>
        <begin position="242"/>
        <end position="259"/>
    </location>
</feature>
<reference evidence="2 3" key="1">
    <citation type="submission" date="2019-09" db="EMBL/GenBank/DDBJ databases">
        <authorList>
            <person name="Brejova B."/>
        </authorList>
    </citation>
    <scope>NUCLEOTIDE SEQUENCE [LARGE SCALE GENOMIC DNA]</scope>
</reference>
<dbReference type="EMBL" id="CABVLU010000001">
    <property type="protein sequence ID" value="VVT46562.1"/>
    <property type="molecule type" value="Genomic_DNA"/>
</dbReference>
<sequence length="637" mass="70039">MISPANERLREVWGTTQDSLETAVGSAYSSWTRFQRAYVGPCWSSTTTCATRCGTGVRVCFGHKPDRRRRRSSRRGARTRGNSLLSRLPDELSRSGGVGVGVSGGDGELRPGDDGNDEFFNRGRRDSFNIFYDTYDSDEMFGRDELERLLNSQSEYSSEYDDEDDEYDEEDDEDGESYHDLTDNEENSEAPRIPLQQQVAPPRAPYTPHGVISAQPQKKSEMSTSGTKPPSSLSSEPPKTNQPKRHRRRNHRRHHHHHRDMAVEPPLQDQMIDMQPPHQRLLHESQSRITEFWKTVFPPKHTVPSHASSASSPGTGGGSFGGGGIGNTNTGGDDGSSPQSSFWWWTWPQNHSTSSTGVLENSNRVDDTQDDFEYHIVLGPQGPQEQNSRTTNRYGATTSNSIWTRIFGHPQQTTGTIQGSGSSAAGSKSRKSAKARGKTRVRAAQASFEAQQQRRGSWPRHGSWSQSDGGSQDLFRTMGTRERSSTKSSVQSSETYRSRRELLSDVESADAQMVSDNFASSLVYGSTSNPGSTKSAEVLVNDDDDENEAKTSGKIKEGPIDSSEDLKDKMHEKLESGPTAEGSVLQVDENNGGGEVKDNTIKPNVENFSGNHDDDGEEFGELMSAPTIASAASGATN</sequence>
<feature type="compositionally biased region" description="Low complexity" evidence="1">
    <location>
        <begin position="304"/>
        <end position="313"/>
    </location>
</feature>
<feature type="region of interest" description="Disordered" evidence="1">
    <location>
        <begin position="411"/>
        <end position="501"/>
    </location>
</feature>
<dbReference type="AlphaFoldDB" id="A0A5E8B4W2"/>
<organism evidence="2 3">
    <name type="scientific">Magnusiomyces paraingens</name>
    <dbReference type="NCBI Taxonomy" id="2606893"/>
    <lineage>
        <taxon>Eukaryota</taxon>
        <taxon>Fungi</taxon>
        <taxon>Dikarya</taxon>
        <taxon>Ascomycota</taxon>
        <taxon>Saccharomycotina</taxon>
        <taxon>Dipodascomycetes</taxon>
        <taxon>Dipodascales</taxon>
        <taxon>Dipodascaceae</taxon>
        <taxon>Magnusiomyces</taxon>
    </lineage>
</organism>
<feature type="compositionally biased region" description="Basic and acidic residues" evidence="1">
    <location>
        <begin position="548"/>
        <end position="575"/>
    </location>
</feature>
<feature type="compositionally biased region" description="Low complexity" evidence="1">
    <location>
        <begin position="327"/>
        <end position="337"/>
    </location>
</feature>
<dbReference type="OrthoDB" id="10686010at2759"/>
<keyword evidence="3" id="KW-1185">Reference proteome</keyword>
<feature type="compositionally biased region" description="Low complexity" evidence="1">
    <location>
        <begin position="462"/>
        <end position="473"/>
    </location>
</feature>
<evidence type="ECO:0000313" key="2">
    <source>
        <dbReference type="EMBL" id="VVT46562.1"/>
    </source>
</evidence>
<dbReference type="GeneID" id="43580098"/>
<dbReference type="Proteomes" id="UP000398389">
    <property type="component" value="Unassembled WGS sequence"/>
</dbReference>
<feature type="compositionally biased region" description="Polar residues" evidence="1">
    <location>
        <begin position="521"/>
        <end position="535"/>
    </location>
</feature>
<feature type="compositionally biased region" description="Acidic residues" evidence="1">
    <location>
        <begin position="158"/>
        <end position="175"/>
    </location>
</feature>
<feature type="region of interest" description="Disordered" evidence="1">
    <location>
        <begin position="70"/>
        <end position="120"/>
    </location>
</feature>
<feature type="compositionally biased region" description="Gly residues" evidence="1">
    <location>
        <begin position="314"/>
        <end position="326"/>
    </location>
</feature>
<accession>A0A5E8B4W2</accession>
<feature type="compositionally biased region" description="Polar residues" evidence="1">
    <location>
        <begin position="214"/>
        <end position="228"/>
    </location>
</feature>
<evidence type="ECO:0000313" key="3">
    <source>
        <dbReference type="Proteomes" id="UP000398389"/>
    </source>
</evidence>
<feature type="region of interest" description="Disordered" evidence="1">
    <location>
        <begin position="153"/>
        <end position="266"/>
    </location>
</feature>